<dbReference type="GO" id="GO:0036297">
    <property type="term" value="P:interstrand cross-link repair"/>
    <property type="evidence" value="ECO:0007669"/>
    <property type="project" value="TreeGrafter"/>
</dbReference>
<name>F2UF15_SALR5</name>
<feature type="compositionally biased region" description="Polar residues" evidence="1">
    <location>
        <begin position="576"/>
        <end position="586"/>
    </location>
</feature>
<dbReference type="Proteomes" id="UP000007799">
    <property type="component" value="Unassembled WGS sequence"/>
</dbReference>
<dbReference type="PANTHER" id="PTHR15361:SF5">
    <property type="entry name" value="C3H1-TYPE DOMAIN-CONTAINING PROTEIN"/>
    <property type="match status" value="1"/>
</dbReference>
<feature type="compositionally biased region" description="Polar residues" evidence="1">
    <location>
        <begin position="246"/>
        <end position="256"/>
    </location>
</feature>
<sequence length="762" mass="82161">MTMTPSDKAGKKKTQRKSLPEDDEGRAGSERRSKQHKDSPRQPPSTSSVPASVRGRASSAESRIIRPTPRSCDTSSTAADAASKKQVHEGSLFCLYPELGEETLAKAAQSNQDLMHLLRPVVNGDPLPKKTTKGRAKSTATSSSSASTKAERQDDAGVSKTSQPARHTRHNPASSRPPSARSHRRRGSSASSSSDIRGVPAPAMEVRRDSAMDTGVDTDDDADRRSSRRLRTQASAKAKPERTRGPSKQQLTQQPSPREPDSTRVPQEDVEQTKKPDGLRQQRTPHSVVLDVTPLRGGGGRTTGGSDVVGGDDGEHGGGPSSPVLHSPMSAGTIVGSSKGATASAAMSAAGRAAVSTSRGASQNPSPKQQQQQQQQQQQSATNTPAHFASSSPSRQPPPPPAAPTTSRPNPTELTEVSAAESKQAPHSTGTKKSDAKPSTSVPPTSTLASTDSVDKPAKPPTPEPLPHARDLVGRLLVVDTLEKDILRAVVLRAFGARNVIVQYEDTAKEKMSVAEALALQAPSGETVASPTAWIKQAIQEYKDRRQREETERREIGPSNIVSGRRERAKPKPDSAESTADKSSAADNKRPKVRRGNKKERRQSGNSSGVILRHVDRARINDVDVCIGSFIVVARARAMRIHEILGMFDYASVIVFALSSYVLNPRDKRELLPVPKTLEFLALDPRDVVGRLDVVSFYGYCAQWAKIKAQQELGRHVDTSYMDHVRFLRVPNENKSNAEFLGKSTDDIAKACARAFRQAVRD</sequence>
<reference evidence="2" key="1">
    <citation type="submission" date="2009-08" db="EMBL/GenBank/DDBJ databases">
        <title>Annotation of Salpingoeca rosetta.</title>
        <authorList>
            <consortium name="The Broad Institute Genome Sequencing Platform"/>
            <person name="Russ C."/>
            <person name="Cuomo C."/>
            <person name="Burger G."/>
            <person name="Gray M.W."/>
            <person name="Holland P.W.H."/>
            <person name="King N."/>
            <person name="Lang F.B.F."/>
            <person name="Roger A.J."/>
            <person name="Ruiz-Trillo I."/>
            <person name="Young S.K."/>
            <person name="Zeng Q."/>
            <person name="Gargeya S."/>
            <person name="Alvarado L."/>
            <person name="Berlin A."/>
            <person name="Chapman S.B."/>
            <person name="Chen Z."/>
            <person name="Freedman E."/>
            <person name="Gellesch M."/>
            <person name="Goldberg J."/>
            <person name="Griggs A."/>
            <person name="Gujja S."/>
            <person name="Heilman E."/>
            <person name="Heiman D."/>
            <person name="Howarth C."/>
            <person name="Mehta T."/>
            <person name="Neiman D."/>
            <person name="Pearson M."/>
            <person name="Roberts A."/>
            <person name="Saif S."/>
            <person name="Shea T."/>
            <person name="Shenoy N."/>
            <person name="Sisk P."/>
            <person name="Stolte C."/>
            <person name="Sykes S."/>
            <person name="White J."/>
            <person name="Yandava C."/>
            <person name="Haas B."/>
            <person name="Nusbaum C."/>
            <person name="Birren B."/>
        </authorList>
    </citation>
    <scope>NUCLEOTIDE SEQUENCE [LARGE SCALE GENOMIC DNA]</scope>
    <source>
        <strain evidence="2">ATCC 50818</strain>
    </source>
</reference>
<organism evidence="3">
    <name type="scientific">Salpingoeca rosetta (strain ATCC 50818 / BSB-021)</name>
    <dbReference type="NCBI Taxonomy" id="946362"/>
    <lineage>
        <taxon>Eukaryota</taxon>
        <taxon>Choanoflagellata</taxon>
        <taxon>Craspedida</taxon>
        <taxon>Salpingoecidae</taxon>
        <taxon>Salpingoeca</taxon>
    </lineage>
</organism>
<protein>
    <submittedName>
        <fullName evidence="2">Uncharacterized protein</fullName>
    </submittedName>
</protein>
<feature type="region of interest" description="Disordered" evidence="1">
    <location>
        <begin position="1"/>
        <end position="87"/>
    </location>
</feature>
<dbReference type="GO" id="GO:0003697">
    <property type="term" value="F:single-stranded DNA binding"/>
    <property type="evidence" value="ECO:0007669"/>
    <property type="project" value="TreeGrafter"/>
</dbReference>
<dbReference type="RefSeq" id="XP_004992268.1">
    <property type="nucleotide sequence ID" value="XM_004992211.1"/>
</dbReference>
<feature type="compositionally biased region" description="Low complexity" evidence="1">
    <location>
        <begin position="336"/>
        <end position="356"/>
    </location>
</feature>
<dbReference type="PANTHER" id="PTHR15361">
    <property type="entry name" value="RAD51/NUKS-INTERACTING PROTEIN"/>
    <property type="match status" value="1"/>
</dbReference>
<feature type="compositionally biased region" description="Low complexity" evidence="1">
    <location>
        <begin position="137"/>
        <end position="148"/>
    </location>
</feature>
<dbReference type="InterPro" id="IPR052003">
    <property type="entry name" value="HR_DNA-Binding_Protein"/>
</dbReference>
<dbReference type="KEGG" id="sre:PTSG_06868"/>
<dbReference type="GO" id="GO:0003690">
    <property type="term" value="F:double-stranded DNA binding"/>
    <property type="evidence" value="ECO:0007669"/>
    <property type="project" value="TreeGrafter"/>
</dbReference>
<feature type="region of interest" description="Disordered" evidence="1">
    <location>
        <begin position="117"/>
        <end position="468"/>
    </location>
</feature>
<accession>F2UF15</accession>
<feature type="compositionally biased region" description="Basic residues" evidence="1">
    <location>
        <begin position="591"/>
        <end position="601"/>
    </location>
</feature>
<evidence type="ECO:0000313" key="3">
    <source>
        <dbReference type="Proteomes" id="UP000007799"/>
    </source>
</evidence>
<feature type="compositionally biased region" description="Basic and acidic residues" evidence="1">
    <location>
        <begin position="271"/>
        <end position="280"/>
    </location>
</feature>
<evidence type="ECO:0000313" key="2">
    <source>
        <dbReference type="EMBL" id="EGD75215.1"/>
    </source>
</evidence>
<proteinExistence type="predicted"/>
<dbReference type="AlphaFoldDB" id="F2UF15"/>
<feature type="compositionally biased region" description="Low complexity" evidence="1">
    <location>
        <begin position="71"/>
        <end position="81"/>
    </location>
</feature>
<evidence type="ECO:0000256" key="1">
    <source>
        <dbReference type="SAM" id="MobiDB-lite"/>
    </source>
</evidence>
<feature type="compositionally biased region" description="Basic and acidic residues" evidence="1">
    <location>
        <begin position="545"/>
        <end position="556"/>
    </location>
</feature>
<dbReference type="GO" id="GO:0000724">
    <property type="term" value="P:double-strand break repair via homologous recombination"/>
    <property type="evidence" value="ECO:0007669"/>
    <property type="project" value="TreeGrafter"/>
</dbReference>
<dbReference type="EMBL" id="GL832971">
    <property type="protein sequence ID" value="EGD75215.1"/>
    <property type="molecule type" value="Genomic_DNA"/>
</dbReference>
<keyword evidence="3" id="KW-1185">Reference proteome</keyword>
<dbReference type="InParanoid" id="F2UF15"/>
<feature type="compositionally biased region" description="Basic and acidic residues" evidence="1">
    <location>
        <begin position="25"/>
        <end position="40"/>
    </location>
</feature>
<dbReference type="GeneID" id="16072827"/>
<feature type="compositionally biased region" description="Basic and acidic residues" evidence="1">
    <location>
        <begin position="564"/>
        <end position="575"/>
    </location>
</feature>
<feature type="compositionally biased region" description="Low complexity" evidence="1">
    <location>
        <begin position="369"/>
        <end position="379"/>
    </location>
</feature>
<gene>
    <name evidence="2" type="ORF">PTSG_06868</name>
</gene>
<feature type="compositionally biased region" description="Polar residues" evidence="1">
    <location>
        <begin position="425"/>
        <end position="452"/>
    </location>
</feature>
<feature type="region of interest" description="Disordered" evidence="1">
    <location>
        <begin position="545"/>
        <end position="608"/>
    </location>
</feature>
<feature type="compositionally biased region" description="Polar residues" evidence="1">
    <location>
        <begin position="357"/>
        <end position="368"/>
    </location>
</feature>